<dbReference type="PANTHER" id="PTHR43252">
    <property type="entry name" value="TRANSCRIPTIONAL REGULATOR YQJI"/>
    <property type="match status" value="1"/>
</dbReference>
<evidence type="ECO:0000313" key="3">
    <source>
        <dbReference type="Proteomes" id="UP000660680"/>
    </source>
</evidence>
<dbReference type="AlphaFoldDB" id="A0A918G969"/>
<accession>A0A918G969</accession>
<comment type="caution">
    <text evidence="2">The sequence shown here is derived from an EMBL/GenBank/DDBJ whole genome shotgun (WGS) entry which is preliminary data.</text>
</comment>
<dbReference type="EMBL" id="BMRB01000001">
    <property type="protein sequence ID" value="GGS21721.1"/>
    <property type="molecule type" value="Genomic_DNA"/>
</dbReference>
<protein>
    <submittedName>
        <fullName evidence="2">PadR family transcriptional regulator</fullName>
    </submittedName>
</protein>
<proteinExistence type="predicted"/>
<dbReference type="Pfam" id="PF03551">
    <property type="entry name" value="PadR"/>
    <property type="match status" value="1"/>
</dbReference>
<reference evidence="2" key="1">
    <citation type="journal article" date="2014" name="Int. J. Syst. Evol. Microbiol.">
        <title>Complete genome sequence of Corynebacterium casei LMG S-19264T (=DSM 44701T), isolated from a smear-ripened cheese.</title>
        <authorList>
            <consortium name="US DOE Joint Genome Institute (JGI-PGF)"/>
            <person name="Walter F."/>
            <person name="Albersmeier A."/>
            <person name="Kalinowski J."/>
            <person name="Ruckert C."/>
        </authorList>
    </citation>
    <scope>NUCLEOTIDE SEQUENCE</scope>
    <source>
        <strain evidence="2">JCM 3276</strain>
    </source>
</reference>
<dbReference type="InterPro" id="IPR005149">
    <property type="entry name" value="Tscrpt_reg_PadR_N"/>
</dbReference>
<dbReference type="SUPFAM" id="SSF46785">
    <property type="entry name" value="Winged helix' DNA-binding domain"/>
    <property type="match status" value="1"/>
</dbReference>
<reference evidence="2" key="2">
    <citation type="submission" date="2020-09" db="EMBL/GenBank/DDBJ databases">
        <authorList>
            <person name="Sun Q."/>
            <person name="Ohkuma M."/>
        </authorList>
    </citation>
    <scope>NUCLEOTIDE SEQUENCE</scope>
    <source>
        <strain evidence="2">JCM 3276</strain>
    </source>
</reference>
<evidence type="ECO:0000313" key="2">
    <source>
        <dbReference type="EMBL" id="GGS21721.1"/>
    </source>
</evidence>
<feature type="domain" description="Transcription regulator PadR N-terminal" evidence="1">
    <location>
        <begin position="7"/>
        <end position="79"/>
    </location>
</feature>
<dbReference type="PANTHER" id="PTHR43252:SF6">
    <property type="entry name" value="NEGATIVE TRANSCRIPTION REGULATOR PADR"/>
    <property type="match status" value="1"/>
</dbReference>
<keyword evidence="3" id="KW-1185">Reference proteome</keyword>
<dbReference type="RefSeq" id="WP_189209330.1">
    <property type="nucleotide sequence ID" value="NZ_BMRB01000001.1"/>
</dbReference>
<sequence>MSIGHALLGLLETGPRHGYDLKRVYDEHFGQDRPLAYGQVYATLSRLLKNGLVEERGVEAGGGPERKRYAITDAGVTDLGAWLVTPENPQVYLQSALYTKVVLALMSGRSAEEVLDVQRAAHLRTMRELTRRKQGGDLADQLICDHALFHLEADLRWLELTAARLTELAKAVAE</sequence>
<organism evidence="2 3">
    <name type="scientific">Actinokineospora fastidiosa</name>
    <dbReference type="NCBI Taxonomy" id="1816"/>
    <lineage>
        <taxon>Bacteria</taxon>
        <taxon>Bacillati</taxon>
        <taxon>Actinomycetota</taxon>
        <taxon>Actinomycetes</taxon>
        <taxon>Pseudonocardiales</taxon>
        <taxon>Pseudonocardiaceae</taxon>
        <taxon>Actinokineospora</taxon>
    </lineage>
</organism>
<evidence type="ECO:0000259" key="1">
    <source>
        <dbReference type="Pfam" id="PF03551"/>
    </source>
</evidence>
<gene>
    <name evidence="2" type="ORF">GCM10010171_13110</name>
</gene>
<dbReference type="InterPro" id="IPR036390">
    <property type="entry name" value="WH_DNA-bd_sf"/>
</dbReference>
<dbReference type="Gene3D" id="1.10.10.10">
    <property type="entry name" value="Winged helix-like DNA-binding domain superfamily/Winged helix DNA-binding domain"/>
    <property type="match status" value="1"/>
</dbReference>
<dbReference type="InterPro" id="IPR036388">
    <property type="entry name" value="WH-like_DNA-bd_sf"/>
</dbReference>
<name>A0A918G969_9PSEU</name>
<dbReference type="Proteomes" id="UP000660680">
    <property type="component" value="Unassembled WGS sequence"/>
</dbReference>